<dbReference type="Proteomes" id="UP000032142">
    <property type="component" value="Unassembled WGS sequence"/>
</dbReference>
<reference evidence="2" key="1">
    <citation type="submission" date="2014-09" db="EMBL/GenBank/DDBJ databases">
        <authorList>
            <person name="Mudge J."/>
            <person name="Ramaraj T."/>
            <person name="Lindquist I.E."/>
            <person name="Bharti A.K."/>
            <person name="Sundararajan A."/>
            <person name="Cameron C.T."/>
            <person name="Woodward J.E."/>
            <person name="May G.D."/>
            <person name="Brubaker C."/>
            <person name="Broadhvest J."/>
            <person name="Wilkins T.A."/>
        </authorList>
    </citation>
    <scope>NUCLEOTIDE SEQUENCE</scope>
    <source>
        <strain evidence="2">cv. AKA8401</strain>
    </source>
</reference>
<evidence type="ECO:0000313" key="2">
    <source>
        <dbReference type="Proteomes" id="UP000032142"/>
    </source>
</evidence>
<accession>A0A0B0P4A4</accession>
<protein>
    <submittedName>
        <fullName evidence="1">Aggrecan core</fullName>
    </submittedName>
</protein>
<proteinExistence type="predicted"/>
<dbReference type="EMBL" id="KN418957">
    <property type="protein sequence ID" value="KHG21573.1"/>
    <property type="molecule type" value="Genomic_DNA"/>
</dbReference>
<sequence length="71" mass="7812">MIHGRVSPSADIKRKSVCSTRSHTRACDQPCGVAWLSTRPGRRVCLRPCDVGQYVCSISTRPKTRVSLLAV</sequence>
<keyword evidence="2" id="KW-1185">Reference proteome</keyword>
<gene>
    <name evidence="1" type="ORF">F383_27340</name>
</gene>
<evidence type="ECO:0000313" key="1">
    <source>
        <dbReference type="EMBL" id="KHG21573.1"/>
    </source>
</evidence>
<organism evidence="1 2">
    <name type="scientific">Gossypium arboreum</name>
    <name type="common">Tree cotton</name>
    <name type="synonym">Gossypium nanking</name>
    <dbReference type="NCBI Taxonomy" id="29729"/>
    <lineage>
        <taxon>Eukaryota</taxon>
        <taxon>Viridiplantae</taxon>
        <taxon>Streptophyta</taxon>
        <taxon>Embryophyta</taxon>
        <taxon>Tracheophyta</taxon>
        <taxon>Spermatophyta</taxon>
        <taxon>Magnoliopsida</taxon>
        <taxon>eudicotyledons</taxon>
        <taxon>Gunneridae</taxon>
        <taxon>Pentapetalae</taxon>
        <taxon>rosids</taxon>
        <taxon>malvids</taxon>
        <taxon>Malvales</taxon>
        <taxon>Malvaceae</taxon>
        <taxon>Malvoideae</taxon>
        <taxon>Gossypium</taxon>
    </lineage>
</organism>
<dbReference type="AlphaFoldDB" id="A0A0B0P4A4"/>
<name>A0A0B0P4A4_GOSAR</name>